<evidence type="ECO:0000313" key="3">
    <source>
        <dbReference type="Proteomes" id="UP000246464"/>
    </source>
</evidence>
<organism evidence="2 3">
    <name type="scientific">Scophthalmus maximus</name>
    <name type="common">Turbot</name>
    <name type="synonym">Psetta maxima</name>
    <dbReference type="NCBI Taxonomy" id="52904"/>
    <lineage>
        <taxon>Eukaryota</taxon>
        <taxon>Metazoa</taxon>
        <taxon>Chordata</taxon>
        <taxon>Craniata</taxon>
        <taxon>Vertebrata</taxon>
        <taxon>Euteleostomi</taxon>
        <taxon>Actinopterygii</taxon>
        <taxon>Neopterygii</taxon>
        <taxon>Teleostei</taxon>
        <taxon>Neoteleostei</taxon>
        <taxon>Acanthomorphata</taxon>
        <taxon>Carangaria</taxon>
        <taxon>Pleuronectiformes</taxon>
        <taxon>Pleuronectoidei</taxon>
        <taxon>Scophthalmidae</taxon>
        <taxon>Scophthalmus</taxon>
    </lineage>
</organism>
<proteinExistence type="predicted"/>
<name>A0A2U9AXS1_SCOMX</name>
<evidence type="ECO:0000256" key="1">
    <source>
        <dbReference type="SAM" id="MobiDB-lite"/>
    </source>
</evidence>
<protein>
    <submittedName>
        <fullName evidence="2">Uncharacterized protein</fullName>
    </submittedName>
</protein>
<dbReference type="Proteomes" id="UP000246464">
    <property type="component" value="Chromosome 1"/>
</dbReference>
<reference evidence="2 3" key="1">
    <citation type="submission" date="2017-12" db="EMBL/GenBank/DDBJ databases">
        <title>Integrating genomic resources of turbot (Scophthalmus maximus) in depth evaluation of genetic and physical mapping variation across individuals.</title>
        <authorList>
            <person name="Martinez P."/>
        </authorList>
    </citation>
    <scope>NUCLEOTIDE SEQUENCE [LARGE SCALE GENOMIC DNA]</scope>
</reference>
<evidence type="ECO:0000313" key="2">
    <source>
        <dbReference type="EMBL" id="AWO96472.1"/>
    </source>
</evidence>
<sequence length="68" mass="8042">MNRPRSSGRRDPQQQQLRRKLFLLLLKTKLTTPRLYSTPIGCGRRFQHRDWPHGAQAYARRNQTTPPS</sequence>
<gene>
    <name evidence="2" type="ORF">SMAX5B_011767</name>
</gene>
<feature type="region of interest" description="Disordered" evidence="1">
    <location>
        <begin position="44"/>
        <end position="68"/>
    </location>
</feature>
<keyword evidence="3" id="KW-1185">Reference proteome</keyword>
<dbReference type="AlphaFoldDB" id="A0A2U9AXS1"/>
<accession>A0A2U9AXS1</accession>
<dbReference type="EMBL" id="CP026243">
    <property type="protein sequence ID" value="AWO96472.1"/>
    <property type="molecule type" value="Genomic_DNA"/>
</dbReference>